<dbReference type="Proteomes" id="UP001138540">
    <property type="component" value="Unassembled WGS sequence"/>
</dbReference>
<evidence type="ECO:0008006" key="3">
    <source>
        <dbReference type="Google" id="ProtNLM"/>
    </source>
</evidence>
<dbReference type="InterPro" id="IPR027417">
    <property type="entry name" value="P-loop_NTPase"/>
</dbReference>
<evidence type="ECO:0000313" key="2">
    <source>
        <dbReference type="Proteomes" id="UP001138540"/>
    </source>
</evidence>
<sequence length="1306" mass="139679">MADTILIDPELWASTRAGARAGRGFRYQDVATALLAVQSWSGAEWTSVIPEGVDDATLHGPARELRVQAKSRHDPRGMFSTVEVAAHIAKSVADVSAQDLLAGRVGLVLLLERPVDGIEATGLDATLGDDSGAAAALSEHLTEVANALGISATDIMAATHLLVVPEPADAIVDLVVSRADCVPAAGRLVADRLRQRVGALADANYRAAAASPALLNSNDVQAVVDDVLALVDRDSVLSAISIGLCEPVSFAPLESPGFFDGVDVVPGHVGAGLVLDRPEVIAEVSRALQRRRSALVAGPSGSGKSACAWLAAHDSRHAVRWYRVRRAPPDQAHLLLDLAKAIEASADRPVGFVFDDLGRDLAGGWDAFQRAADGQPGILMLGTVREEDLYLINDLAGTPLVRPTLDEGLAQRIWTALRAERDLAFVSWREPYERSLGLMLEYVHLLTSGNRLQDTLDAQVRRRVREARDAELNVLAAVVEGARLGGSIDAKLLRDRLGLSAGDFDRALMRLVDEHAIRVVGDGTLTGLHEIRSAGLHDALARMTTRSRGDALDDLIAMLSPRSFAVVLPRLLADGGFTDGALLDAVATRAPSLSAPDIASLAYGLGLANCDRVAERWLVIAGEEGLEPKQASLPLSLAIAETTIDVPPFAKINAAINRRNELVMPDLRAGLLDRTGGLRWLNPGLTDYHDLAASFAPIPFLDPEPPFELLPDLGTSDPTLDEILDLLSTTRTFGGGRAERVVDLFGGTEALLERIHMEKSWIMRPVLRNEPEGLAVVSDVRYVDPVVQGEPNDVVVTHCGHLIAAAPFADLAVSTLVGWDGRPAGLANFPVAAKRIPRESLPSPVSVAWNRAILRAVQRRHASATESGRANALSVAIAELGDLLSDAAELHCRGAAAGKPAELMVAVRTLLNSFIEAGGTDLGGQSARDPGAADMNDELHSFVTSVTDLVRELGAGDIERPLIKAADVARLRATARTIRSAPDWRWLEEPPHEALDRLAGIFDDLDAVLGLAHGDRNAWRQLRLHAERSSRKNRTLPRFAADARRITEASSERVALAIRDALSADGRTARVVRRPADPDALAWPRVEYLALVTVDSLATFMAEVDILTATCRAAASGHPIYIAPVREGMVVAMLAGLAASVDESSIGSVFPSGFVTDTSFDRWIPHLPLPLLQERSSAAFHEVTATAVQLSSVMANADRPPNEKEMVYAQGLVDRMRARAAELGALRDAEPDEDLMLASEYVINLLQRLQRELDGVEDGETIAAETARLAFGEATEASLRGPIIRIGLVERDILASAQTNLSGEAP</sequence>
<organism evidence="1 2">
    <name type="scientific">Sphingobium lignivorans</name>
    <dbReference type="NCBI Taxonomy" id="2735886"/>
    <lineage>
        <taxon>Bacteria</taxon>
        <taxon>Pseudomonadati</taxon>
        <taxon>Pseudomonadota</taxon>
        <taxon>Alphaproteobacteria</taxon>
        <taxon>Sphingomonadales</taxon>
        <taxon>Sphingomonadaceae</taxon>
        <taxon>Sphingobium</taxon>
    </lineage>
</organism>
<dbReference type="EMBL" id="JACHKA010000001">
    <property type="protein sequence ID" value="MBB5986575.1"/>
    <property type="molecule type" value="Genomic_DNA"/>
</dbReference>
<keyword evidence="2" id="KW-1185">Reference proteome</keyword>
<dbReference type="RefSeq" id="WP_184154233.1">
    <property type="nucleotide sequence ID" value="NZ_JACHKA010000001.1"/>
</dbReference>
<dbReference type="SUPFAM" id="SSF52540">
    <property type="entry name" value="P-loop containing nucleoside triphosphate hydrolases"/>
    <property type="match status" value="1"/>
</dbReference>
<comment type="caution">
    <text evidence="1">The sequence shown here is derived from an EMBL/GenBank/DDBJ whole genome shotgun (WGS) entry which is preliminary data.</text>
</comment>
<protein>
    <recommendedName>
        <fullName evidence="3">AAA+ ATPase domain-containing protein</fullName>
    </recommendedName>
</protein>
<gene>
    <name evidence="1" type="ORF">HNP60_002549</name>
</gene>
<evidence type="ECO:0000313" key="1">
    <source>
        <dbReference type="EMBL" id="MBB5986575.1"/>
    </source>
</evidence>
<reference evidence="1 2" key="1">
    <citation type="submission" date="2020-08" db="EMBL/GenBank/DDBJ databases">
        <title>Exploring microbial biodiversity for novel pathways involved in the catabolism of aromatic compounds derived from lignin.</title>
        <authorList>
            <person name="Elkins J."/>
        </authorList>
    </citation>
    <scope>NUCLEOTIDE SEQUENCE [LARGE SCALE GENOMIC DNA]</scope>
    <source>
        <strain evidence="1 2">B1D3A</strain>
    </source>
</reference>
<name>A0ABR6NH17_9SPHN</name>
<accession>A0ABR6NH17</accession>
<proteinExistence type="predicted"/>